<evidence type="ECO:0000256" key="2">
    <source>
        <dbReference type="SAM" id="Phobius"/>
    </source>
</evidence>
<sequence length="730" mass="82314">MCFQVLELYSACRCLYYQHAVDRCPEYGKRGHNINQRKILVGYACFDHSRENAQYCFNEPSGQLRTVAKDKAPRKSPARSQKSSSNEIPIEIRTPKWIKTRSKLNPKDLKSSPLTAPSPASEASAPVNVTSLARTTITAGKQLDTPTAFEITKHADHHVRGTDSRHEEVGDYSDSHPLATPSQTDNFEDYVFAGGIETDSESCLSDESVESETESISSLISTNTTVDSDATEAIFRRLLLFRDLKYLWPQLLVRCGSRSMGVITIERFMRRYSEDLAGCAVAFQDAESGICLAASQFVRKSRLNIAHRIWKAHDEGSDDHEEAENDSADRAVDNIDTEKIEDDHDKNFVYDLSERFLFETTPILALEANVKAFVGFPHPGVDGIASRLLRSAEVWFSNVGCIIHEPALEPGKRRVRWTCNCGMKLYDDYIELQPGAISKIEQLLGDYFHTVHGTDESLNPSVPSKVMRQGPIFSWSAKFLSALWPFKNKDSSLPRHQPSKRTAEELGTCPLMPETPQMDHNFVLLCVPFMRWASKLWQAEICRINSDRDFFRILRHYYNNHGKRPWAWLRKVQAVHFVKFEMYQSQLVDIQRCPDVPSESQAHNTYSFDPLPAETNPPIGPNLLTHLLEHPEDAEVLPVLYRKFPKKLRAKLQACPQKGSAVGWGVQFVEGLNWFAVFLCGCSGFLAALILATIWSLVRSDVQGGFAIAGFMLAFLGFCMGIAKTEIQTT</sequence>
<feature type="compositionally biased region" description="Basic and acidic residues" evidence="1">
    <location>
        <begin position="158"/>
        <end position="169"/>
    </location>
</feature>
<keyword evidence="4" id="KW-1185">Reference proteome</keyword>
<keyword evidence="2" id="KW-0472">Membrane</keyword>
<evidence type="ECO:0000313" key="4">
    <source>
        <dbReference type="Proteomes" id="UP001265746"/>
    </source>
</evidence>
<evidence type="ECO:0000256" key="1">
    <source>
        <dbReference type="SAM" id="MobiDB-lite"/>
    </source>
</evidence>
<dbReference type="AlphaFoldDB" id="A0AAD9W6A0"/>
<evidence type="ECO:0000313" key="3">
    <source>
        <dbReference type="EMBL" id="KAK2609443.1"/>
    </source>
</evidence>
<feature type="region of interest" description="Disordered" evidence="1">
    <location>
        <begin position="67"/>
        <end position="126"/>
    </location>
</feature>
<feature type="compositionally biased region" description="Polar residues" evidence="1">
    <location>
        <begin position="78"/>
        <end position="87"/>
    </location>
</feature>
<protein>
    <submittedName>
        <fullName evidence="3">Uncharacterized protein</fullName>
    </submittedName>
</protein>
<feature type="compositionally biased region" description="Low complexity" evidence="1">
    <location>
        <begin position="111"/>
        <end position="126"/>
    </location>
</feature>
<keyword evidence="2" id="KW-0812">Transmembrane</keyword>
<gene>
    <name evidence="3" type="ORF">N8I77_002940</name>
</gene>
<dbReference type="Proteomes" id="UP001265746">
    <property type="component" value="Unassembled WGS sequence"/>
</dbReference>
<feature type="transmembrane region" description="Helical" evidence="2">
    <location>
        <begin position="674"/>
        <end position="698"/>
    </location>
</feature>
<organism evidence="3 4">
    <name type="scientific">Phomopsis amygdali</name>
    <name type="common">Fusicoccum amygdali</name>
    <dbReference type="NCBI Taxonomy" id="1214568"/>
    <lineage>
        <taxon>Eukaryota</taxon>
        <taxon>Fungi</taxon>
        <taxon>Dikarya</taxon>
        <taxon>Ascomycota</taxon>
        <taxon>Pezizomycotina</taxon>
        <taxon>Sordariomycetes</taxon>
        <taxon>Sordariomycetidae</taxon>
        <taxon>Diaporthales</taxon>
        <taxon>Diaporthaceae</taxon>
        <taxon>Diaporthe</taxon>
    </lineage>
</organism>
<feature type="transmembrane region" description="Helical" evidence="2">
    <location>
        <begin position="705"/>
        <end position="723"/>
    </location>
</feature>
<accession>A0AAD9W6A0</accession>
<name>A0AAD9W6A0_PHOAM</name>
<keyword evidence="2" id="KW-1133">Transmembrane helix</keyword>
<reference evidence="3" key="1">
    <citation type="submission" date="2023-06" db="EMBL/GenBank/DDBJ databases">
        <authorList>
            <person name="Noh H."/>
        </authorList>
    </citation>
    <scope>NUCLEOTIDE SEQUENCE</scope>
    <source>
        <strain evidence="3">DUCC20226</strain>
    </source>
</reference>
<comment type="caution">
    <text evidence="3">The sequence shown here is derived from an EMBL/GenBank/DDBJ whole genome shotgun (WGS) entry which is preliminary data.</text>
</comment>
<proteinExistence type="predicted"/>
<dbReference type="EMBL" id="JAUJFL010000002">
    <property type="protein sequence ID" value="KAK2609443.1"/>
    <property type="molecule type" value="Genomic_DNA"/>
</dbReference>
<feature type="region of interest" description="Disordered" evidence="1">
    <location>
        <begin position="158"/>
        <end position="180"/>
    </location>
</feature>